<proteinExistence type="predicted"/>
<accession>A0A6G8IKC7</accession>
<dbReference type="Proteomes" id="UP000503162">
    <property type="component" value="Chromosome"/>
</dbReference>
<dbReference type="RefSeq" id="WP_166228575.1">
    <property type="nucleotide sequence ID" value="NZ_CP049989.1"/>
</dbReference>
<dbReference type="AlphaFoldDB" id="A0A6G8IKC7"/>
<evidence type="ECO:0000313" key="1">
    <source>
        <dbReference type="EMBL" id="QIM53478.1"/>
    </source>
</evidence>
<sequence>MPEISEENPRMQPMRWLVTLLICLSLPLQGAWSWAAPVEPCPTEGMVMASGAMADDAGPGAVPDCCNDEATFLKTGQPCKTGVDCGAPMASVPSGGLSAAPALQTTRHLALNVAGPPSSARSAIWRPPSLG</sequence>
<name>A0A6G8IKC7_9BURK</name>
<keyword evidence="2" id="KW-1185">Reference proteome</keyword>
<dbReference type="KEGG" id="hcz:G9Q37_15610"/>
<protein>
    <submittedName>
        <fullName evidence="1">Uncharacterized protein</fullName>
    </submittedName>
</protein>
<evidence type="ECO:0000313" key="2">
    <source>
        <dbReference type="Proteomes" id="UP000503162"/>
    </source>
</evidence>
<dbReference type="EMBL" id="CP049989">
    <property type="protein sequence ID" value="QIM53478.1"/>
    <property type="molecule type" value="Genomic_DNA"/>
</dbReference>
<reference evidence="1 2" key="1">
    <citation type="submission" date="2020-03" db="EMBL/GenBank/DDBJ databases">
        <title>Hydrogenophaga sp. nov. isolated from cyanobacterial mat.</title>
        <authorList>
            <person name="Thorat V."/>
            <person name="Kirdat K."/>
            <person name="Tiwarekar B."/>
            <person name="Costa E.D."/>
            <person name="Yadav A."/>
        </authorList>
    </citation>
    <scope>NUCLEOTIDE SEQUENCE [LARGE SCALE GENOMIC DNA]</scope>
    <source>
        <strain evidence="1 2">BA0156</strain>
    </source>
</reference>
<organism evidence="1 2">
    <name type="scientific">Hydrogenophaga crocea</name>
    <dbReference type="NCBI Taxonomy" id="2716225"/>
    <lineage>
        <taxon>Bacteria</taxon>
        <taxon>Pseudomonadati</taxon>
        <taxon>Pseudomonadota</taxon>
        <taxon>Betaproteobacteria</taxon>
        <taxon>Burkholderiales</taxon>
        <taxon>Comamonadaceae</taxon>
        <taxon>Hydrogenophaga</taxon>
    </lineage>
</organism>
<gene>
    <name evidence="1" type="ORF">G9Q37_15610</name>
</gene>